<reference evidence="15" key="3">
    <citation type="submission" date="2025-09" db="UniProtKB">
        <authorList>
            <consortium name="Ensembl"/>
        </authorList>
    </citation>
    <scope>IDENTIFICATION</scope>
</reference>
<keyword evidence="9" id="KW-0804">Transcription</keyword>
<dbReference type="GO" id="GO:1990837">
    <property type="term" value="F:sequence-specific double-stranded DNA binding"/>
    <property type="evidence" value="ECO:0007669"/>
    <property type="project" value="Ensembl"/>
</dbReference>
<reference evidence="15" key="2">
    <citation type="submission" date="2025-08" db="UniProtKB">
        <authorList>
            <consortium name="Ensembl"/>
        </authorList>
    </citation>
    <scope>IDENTIFICATION</scope>
</reference>
<dbReference type="PROSITE" id="PS50157">
    <property type="entry name" value="ZINC_FINGER_C2H2_2"/>
    <property type="match status" value="3"/>
</dbReference>
<dbReference type="GO" id="GO:0005634">
    <property type="term" value="C:nucleus"/>
    <property type="evidence" value="ECO:0007669"/>
    <property type="project" value="UniProtKB-SubCell"/>
</dbReference>
<comment type="similarity">
    <text evidence="3">Belongs to the krueppel C2H2-type zinc-finger protein family.</text>
</comment>
<dbReference type="Gene3D" id="1.10.4020.10">
    <property type="entry name" value="DNA breaking-rejoining enzymes"/>
    <property type="match status" value="1"/>
</dbReference>
<dbReference type="GeneTree" id="ENSGT00940000163395"/>
<dbReference type="FunFam" id="3.30.160.60:FF:001100">
    <property type="entry name" value="Zinc finger protein 184"/>
    <property type="match status" value="1"/>
</dbReference>
<keyword evidence="7" id="KW-0862">Zinc</keyword>
<feature type="domain" description="SCAN box" evidence="14">
    <location>
        <begin position="52"/>
        <end position="134"/>
    </location>
</feature>
<dbReference type="Pfam" id="PF02023">
    <property type="entry name" value="SCAN"/>
    <property type="match status" value="1"/>
</dbReference>
<dbReference type="Proteomes" id="UP000694387">
    <property type="component" value="Chromosome 7"/>
</dbReference>
<keyword evidence="10 12" id="KW-0539">Nucleus</keyword>
<organism evidence="15 16">
    <name type="scientific">Equus asinus</name>
    <name type="common">Donkey</name>
    <name type="synonym">Equus africanus asinus</name>
    <dbReference type="NCBI Taxonomy" id="9793"/>
    <lineage>
        <taxon>Eukaryota</taxon>
        <taxon>Metazoa</taxon>
        <taxon>Chordata</taxon>
        <taxon>Craniata</taxon>
        <taxon>Vertebrata</taxon>
        <taxon>Euteleostomi</taxon>
        <taxon>Mammalia</taxon>
        <taxon>Eutheria</taxon>
        <taxon>Laurasiatheria</taxon>
        <taxon>Perissodactyla</taxon>
        <taxon>Equidae</taxon>
        <taxon>Equus</taxon>
    </lineage>
</organism>
<evidence type="ECO:0000256" key="5">
    <source>
        <dbReference type="ARBA" id="ARBA00022737"/>
    </source>
</evidence>
<comment type="function">
    <text evidence="1">May be involved in transcriptional regulation.</text>
</comment>
<evidence type="ECO:0000259" key="14">
    <source>
        <dbReference type="PROSITE" id="PS50804"/>
    </source>
</evidence>
<dbReference type="SMART" id="SM00355">
    <property type="entry name" value="ZnF_C2H2"/>
    <property type="match status" value="3"/>
</dbReference>
<evidence type="ECO:0000256" key="10">
    <source>
        <dbReference type="ARBA" id="ARBA00023242"/>
    </source>
</evidence>
<dbReference type="PANTHER" id="PTHR45935">
    <property type="entry name" value="PROTEIN ZBED8-RELATED"/>
    <property type="match status" value="1"/>
</dbReference>
<dbReference type="Ensembl" id="ENSEAST00005059277.1">
    <property type="protein sequence ID" value="ENSEASP00005061112.1"/>
    <property type="gene ID" value="ENSEASG00005016598.2"/>
</dbReference>
<evidence type="ECO:0000256" key="3">
    <source>
        <dbReference type="ARBA" id="ARBA00006991"/>
    </source>
</evidence>
<dbReference type="Gene3D" id="3.30.160.60">
    <property type="entry name" value="Classic Zinc Finger"/>
    <property type="match status" value="3"/>
</dbReference>
<protein>
    <submittedName>
        <fullName evidence="15">Zinc finger protein 396</fullName>
    </submittedName>
</protein>
<comment type="subcellular location">
    <subcellularLocation>
        <location evidence="2 12">Nucleus</location>
    </subcellularLocation>
</comment>
<evidence type="ECO:0000256" key="7">
    <source>
        <dbReference type="ARBA" id="ARBA00022833"/>
    </source>
</evidence>
<evidence type="ECO:0000256" key="11">
    <source>
        <dbReference type="PROSITE-ProRule" id="PRU00042"/>
    </source>
</evidence>
<dbReference type="CDD" id="cd07936">
    <property type="entry name" value="SCAN"/>
    <property type="match status" value="1"/>
</dbReference>
<evidence type="ECO:0000256" key="9">
    <source>
        <dbReference type="ARBA" id="ARBA00023163"/>
    </source>
</evidence>
<dbReference type="FunFam" id="3.30.160.60:FF:000512">
    <property type="entry name" value="zinc finger protein 197 isoform X1"/>
    <property type="match status" value="1"/>
</dbReference>
<gene>
    <name evidence="15" type="primary">ZNF396</name>
</gene>
<dbReference type="InterPro" id="IPR003309">
    <property type="entry name" value="SCAN_dom"/>
</dbReference>
<keyword evidence="6 11" id="KW-0863">Zinc-finger</keyword>
<feature type="domain" description="C2H2-type" evidence="13">
    <location>
        <begin position="301"/>
        <end position="328"/>
    </location>
</feature>
<keyword evidence="4" id="KW-0479">Metal-binding</keyword>
<evidence type="ECO:0000313" key="15">
    <source>
        <dbReference type="Ensembl" id="ENSEASP00005061112.1"/>
    </source>
</evidence>
<keyword evidence="16" id="KW-1185">Reference proteome</keyword>
<reference evidence="15 16" key="1">
    <citation type="journal article" date="2020" name="Nat. Commun.">
        <title>Donkey genomes provide new insights into domestication and selection for coat color.</title>
        <authorList>
            <person name="Wang"/>
            <person name="C."/>
            <person name="Li"/>
            <person name="H."/>
            <person name="Guo"/>
            <person name="Y."/>
            <person name="Huang"/>
            <person name="J."/>
            <person name="Sun"/>
            <person name="Y."/>
            <person name="Min"/>
            <person name="J."/>
            <person name="Wang"/>
            <person name="J."/>
            <person name="Fang"/>
            <person name="X."/>
            <person name="Zhao"/>
            <person name="Z."/>
            <person name="Wang"/>
            <person name="S."/>
            <person name="Zhang"/>
            <person name="Y."/>
            <person name="Liu"/>
            <person name="Q."/>
            <person name="Jiang"/>
            <person name="Q."/>
            <person name="Wang"/>
            <person name="X."/>
            <person name="Guo"/>
            <person name="Y."/>
            <person name="Yang"/>
            <person name="C."/>
            <person name="Wang"/>
            <person name="Y."/>
            <person name="Tian"/>
            <person name="F."/>
            <person name="Zhuang"/>
            <person name="G."/>
            <person name="Fan"/>
            <person name="Y."/>
            <person name="Gao"/>
            <person name="Q."/>
            <person name="Li"/>
            <person name="Y."/>
            <person name="Ju"/>
            <person name="Z."/>
            <person name="Li"/>
            <person name="J."/>
            <person name="Li"/>
            <person name="R."/>
            <person name="Hou"/>
            <person name="M."/>
            <person name="Yang"/>
            <person name="G."/>
            <person name="Liu"/>
            <person name="G."/>
            <person name="Liu"/>
            <person name="W."/>
            <person name="Guo"/>
            <person name="J."/>
            <person name="Pan"/>
            <person name="S."/>
            <person name="Fan"/>
            <person name="G."/>
            <person name="Zhang"/>
            <person name="W."/>
            <person name="Zhang"/>
            <person name="R."/>
            <person name="Yu"/>
            <person name="J."/>
            <person name="Zhang"/>
            <person name="X."/>
            <person name="Yin"/>
            <person name="Q."/>
            <person name="Ji"/>
            <person name="C."/>
            <person name="Jin"/>
            <person name="Y."/>
            <person name="Yue"/>
            <person name="G."/>
            <person name="Liu"/>
            <person name="M."/>
            <person name="Xu"/>
            <person name="J."/>
            <person name="Liu"/>
            <person name="S."/>
            <person name="Jordana"/>
            <person name="J."/>
            <person name="Noce"/>
            <person name="A."/>
            <person name="Amills"/>
            <person name="M."/>
            <person name="Wu"/>
            <person name="D.D."/>
            <person name="Li"/>
            <person name="S."/>
            <person name="Zhou"/>
            <person name="X. and Zhong"/>
            <person name="J."/>
        </authorList>
    </citation>
    <scope>NUCLEOTIDE SEQUENCE [LARGE SCALE GENOMIC DNA]</scope>
</reference>
<dbReference type="InterPro" id="IPR013087">
    <property type="entry name" value="Znf_C2H2_type"/>
</dbReference>
<dbReference type="InterPro" id="IPR050916">
    <property type="entry name" value="SCAN-C2H2_zinc_finger"/>
</dbReference>
<dbReference type="PROSITE" id="PS00028">
    <property type="entry name" value="ZINC_FINGER_C2H2_1"/>
    <property type="match status" value="3"/>
</dbReference>
<dbReference type="FunFam" id="1.10.4020.10:FF:000001">
    <property type="entry name" value="zinc finger protein 263 isoform X1"/>
    <property type="match status" value="1"/>
</dbReference>
<dbReference type="GO" id="GO:0008270">
    <property type="term" value="F:zinc ion binding"/>
    <property type="evidence" value="ECO:0007669"/>
    <property type="project" value="UniProtKB-KW"/>
</dbReference>
<evidence type="ECO:0000256" key="12">
    <source>
        <dbReference type="PROSITE-ProRule" id="PRU00187"/>
    </source>
</evidence>
<evidence type="ECO:0000256" key="4">
    <source>
        <dbReference type="ARBA" id="ARBA00022723"/>
    </source>
</evidence>
<dbReference type="InterPro" id="IPR036236">
    <property type="entry name" value="Znf_C2H2_sf"/>
</dbReference>
<accession>A0A9L0KEY8</accession>
<dbReference type="SMART" id="SM00431">
    <property type="entry name" value="SCAN"/>
    <property type="match status" value="1"/>
</dbReference>
<name>A0A9L0KEY8_EQUAS</name>
<evidence type="ECO:0000256" key="8">
    <source>
        <dbReference type="ARBA" id="ARBA00023015"/>
    </source>
</evidence>
<dbReference type="PROSITE" id="PS50804">
    <property type="entry name" value="SCAN_BOX"/>
    <property type="match status" value="1"/>
</dbReference>
<evidence type="ECO:0000256" key="6">
    <source>
        <dbReference type="ARBA" id="ARBA00022771"/>
    </source>
</evidence>
<keyword evidence="5" id="KW-0677">Repeat</keyword>
<dbReference type="FunFam" id="3.30.160.60:FF:000023">
    <property type="entry name" value="zinc finger protein 37 homolog"/>
    <property type="match status" value="1"/>
</dbReference>
<dbReference type="SUPFAM" id="SSF57667">
    <property type="entry name" value="beta-beta-alpha zinc fingers"/>
    <property type="match status" value="2"/>
</dbReference>
<proteinExistence type="inferred from homology"/>
<dbReference type="InterPro" id="IPR038269">
    <property type="entry name" value="SCAN_sf"/>
</dbReference>
<dbReference type="AlphaFoldDB" id="A0A9L0KEY8"/>
<feature type="domain" description="C2H2-type" evidence="13">
    <location>
        <begin position="245"/>
        <end position="272"/>
    </location>
</feature>
<keyword evidence="8" id="KW-0805">Transcription regulation</keyword>
<evidence type="ECO:0000256" key="1">
    <source>
        <dbReference type="ARBA" id="ARBA00003767"/>
    </source>
</evidence>
<dbReference type="PANTHER" id="PTHR45935:SF28">
    <property type="entry name" value="SCAN DOMAIN-CONTAINING PROTEIN 3"/>
    <property type="match status" value="1"/>
</dbReference>
<feature type="domain" description="C2H2-type" evidence="13">
    <location>
        <begin position="273"/>
        <end position="300"/>
    </location>
</feature>
<evidence type="ECO:0000256" key="2">
    <source>
        <dbReference type="ARBA" id="ARBA00004123"/>
    </source>
</evidence>
<evidence type="ECO:0000313" key="16">
    <source>
        <dbReference type="Proteomes" id="UP000694387"/>
    </source>
</evidence>
<evidence type="ECO:0000259" key="13">
    <source>
        <dbReference type="PROSITE" id="PS50157"/>
    </source>
</evidence>
<sequence>MSAKLRASLKFHPQTVEEPDSILVVKMEEEEQTCDVDSSLPWSSRCSPDTFRQRFRQFGYQESPGPRQALSQLRQLCRQWLRPEVHTKEQILELLVLEQFLAILPEELQAWLRDHRPEDGEEAVTMLEDLEKELDGPPEQVVFGRNEDMISEKLAPWEIIQESPSSQLKPVKKQLHSLRQKDKDTRTINVKSASRQKTSSGIELHYDVSNTLHMNTSQSFTYRGTCEQGGRFERRQRNPSRKKQHKCNECGKIFSQSSALILHQRIHSGEKPYVCDVCAKAFSRSAVLIQHRRIHTGEKPYKCHECGKAFSQSSNLFRHKKGHTRGKSPISILRESKHLLRAFSTGERTQGTNTPLE</sequence>
<dbReference type="Pfam" id="PF00096">
    <property type="entry name" value="zf-C2H2"/>
    <property type="match status" value="3"/>
</dbReference>
<dbReference type="SUPFAM" id="SSF47353">
    <property type="entry name" value="Retrovirus capsid dimerization domain-like"/>
    <property type="match status" value="1"/>
</dbReference>